<feature type="domain" description="Transcription regulator TrmB N-terminal" evidence="1">
    <location>
        <begin position="17"/>
        <end position="78"/>
    </location>
</feature>
<protein>
    <recommendedName>
        <fullName evidence="1">Transcription regulator TrmB N-terminal domain-containing protein</fullName>
    </recommendedName>
</protein>
<dbReference type="InterPro" id="IPR051797">
    <property type="entry name" value="TrmB-like"/>
</dbReference>
<reference evidence="2 3" key="1">
    <citation type="submission" date="2017-11" db="EMBL/GenBank/DDBJ databases">
        <title>Isolation and Characterization of Methanofollis Species from Methane Seep Offshore SW Taiwan.</title>
        <authorList>
            <person name="Teng N.-H."/>
            <person name="Lai M.-C."/>
            <person name="Chen S.-C."/>
        </authorList>
    </citation>
    <scope>NUCLEOTIDE SEQUENCE [LARGE SCALE GENOMIC DNA]</scope>
    <source>
        <strain evidence="2 3">FWC-SCC2</strain>
    </source>
</reference>
<dbReference type="OrthoDB" id="30795at2157"/>
<name>A0A483CWN6_9EURY</name>
<dbReference type="InterPro" id="IPR002831">
    <property type="entry name" value="Tscrpt_reg_TrmB_N"/>
</dbReference>
<comment type="caution">
    <text evidence="2">The sequence shown here is derived from an EMBL/GenBank/DDBJ whole genome shotgun (WGS) entry which is preliminary data.</text>
</comment>
<evidence type="ECO:0000259" key="1">
    <source>
        <dbReference type="Pfam" id="PF01978"/>
    </source>
</evidence>
<evidence type="ECO:0000313" key="2">
    <source>
        <dbReference type="EMBL" id="TAJ45630.1"/>
    </source>
</evidence>
<sequence>MDPPTPVNDVLCRQLIECGLREYDAKIYVALFGLGLASATELHKLTGIPRGRVYETLSYLQEKQFITAAGKNPVMYKVEDIHRTLFAVQDDMMSRIKKISECLHEMERIYHPVRFLQGQVPILTEGGIEYQFRLMCRRARSQIVILCNDAELLKRFSGDLRRVEKQVDLYVIVSRPEMAAALPFPCYMVNETVDESLFSPKGAHTSYPMLLQVFLDMRNMFMIADIDGQMHGFYTDDNLYKEFISRMILRDIRKI</sequence>
<dbReference type="AlphaFoldDB" id="A0A483CWN6"/>
<dbReference type="Proteomes" id="UP000292580">
    <property type="component" value="Unassembled WGS sequence"/>
</dbReference>
<dbReference type="InterPro" id="IPR036388">
    <property type="entry name" value="WH-like_DNA-bd_sf"/>
</dbReference>
<dbReference type="EMBL" id="PGCL01000001">
    <property type="protein sequence ID" value="TAJ45630.1"/>
    <property type="molecule type" value="Genomic_DNA"/>
</dbReference>
<dbReference type="PANTHER" id="PTHR34293">
    <property type="entry name" value="HTH-TYPE TRANSCRIPTIONAL REGULATOR TRMBL2"/>
    <property type="match status" value="1"/>
</dbReference>
<proteinExistence type="predicted"/>
<keyword evidence="3" id="KW-1185">Reference proteome</keyword>
<gene>
    <name evidence="2" type="ORF">CUJ86_02615</name>
</gene>
<evidence type="ECO:0000313" key="3">
    <source>
        <dbReference type="Proteomes" id="UP000292580"/>
    </source>
</evidence>
<dbReference type="RefSeq" id="WP_130645993.1">
    <property type="nucleotide sequence ID" value="NZ_PGCL01000001.1"/>
</dbReference>
<dbReference type="Pfam" id="PF01978">
    <property type="entry name" value="TrmB"/>
    <property type="match status" value="1"/>
</dbReference>
<dbReference type="Gene3D" id="1.10.10.10">
    <property type="entry name" value="Winged helix-like DNA-binding domain superfamily/Winged helix DNA-binding domain"/>
    <property type="match status" value="1"/>
</dbReference>
<dbReference type="SUPFAM" id="SSF46785">
    <property type="entry name" value="Winged helix' DNA-binding domain"/>
    <property type="match status" value="1"/>
</dbReference>
<dbReference type="PANTHER" id="PTHR34293:SF1">
    <property type="entry name" value="HTH-TYPE TRANSCRIPTIONAL REGULATOR TRMBL2"/>
    <property type="match status" value="1"/>
</dbReference>
<dbReference type="InterPro" id="IPR036390">
    <property type="entry name" value="WH_DNA-bd_sf"/>
</dbReference>
<accession>A0A483CWN6</accession>
<organism evidence="2 3">
    <name type="scientific">Methanofollis fontis</name>
    <dbReference type="NCBI Taxonomy" id="2052832"/>
    <lineage>
        <taxon>Archaea</taxon>
        <taxon>Methanobacteriati</taxon>
        <taxon>Methanobacteriota</taxon>
        <taxon>Stenosarchaea group</taxon>
        <taxon>Methanomicrobia</taxon>
        <taxon>Methanomicrobiales</taxon>
        <taxon>Methanomicrobiaceae</taxon>
        <taxon>Methanofollis</taxon>
    </lineage>
</organism>